<dbReference type="GO" id="GO:0005737">
    <property type="term" value="C:cytoplasm"/>
    <property type="evidence" value="ECO:0007669"/>
    <property type="project" value="UniProtKB-SubCell"/>
</dbReference>
<gene>
    <name evidence="5" type="primary">paiA</name>
    <name evidence="5" type="ORF">RBATCC27255_01966</name>
</gene>
<keyword evidence="3" id="KW-0963">Cytoplasm</keyword>
<accession>A0A2N0UHY6</accession>
<dbReference type="InterPro" id="IPR051556">
    <property type="entry name" value="N-term/lysine_N-AcTrnsfr"/>
</dbReference>
<dbReference type="InterPro" id="IPR016181">
    <property type="entry name" value="Acyl_CoA_acyltransferase"/>
</dbReference>
<evidence type="ECO:0000313" key="5">
    <source>
        <dbReference type="EMBL" id="PKD26599.1"/>
    </source>
</evidence>
<sequence>MKIDRMAENQLEAVAQLEQRCFSHPWSVNSLEEELNNETSLFFTATEDNAVVGYIGMSVVVDEGYIFNVAVDGTHRNRGIGSALVETLVTYAKKNNLCFLTLEVRESNKNARSLYEKFGFIKVGERKNYYSSPAENAVLMTRFF</sequence>
<comment type="function">
    <text evidence="3">Acetylates the N-terminal alanine of ribosomal protein bS18.</text>
</comment>
<comment type="similarity">
    <text evidence="3">Belongs to the acetyltransferase family. RimI subfamily.</text>
</comment>
<comment type="subcellular location">
    <subcellularLocation>
        <location evidence="3">Cytoplasm</location>
    </subcellularLocation>
</comment>
<evidence type="ECO:0000313" key="6">
    <source>
        <dbReference type="Proteomes" id="UP000233425"/>
    </source>
</evidence>
<name>A0A2N0UHY6_9FIRM</name>
<dbReference type="NCBIfam" id="TIGR01575">
    <property type="entry name" value="rimI"/>
    <property type="match status" value="1"/>
</dbReference>
<dbReference type="PANTHER" id="PTHR42919:SF8">
    <property type="entry name" value="N-ALPHA-ACETYLTRANSFERASE 50"/>
    <property type="match status" value="1"/>
</dbReference>
<keyword evidence="1 5" id="KW-0808">Transferase</keyword>
<dbReference type="SUPFAM" id="SSF55729">
    <property type="entry name" value="Acyl-CoA N-acyltransferases (Nat)"/>
    <property type="match status" value="1"/>
</dbReference>
<dbReference type="PROSITE" id="PS51186">
    <property type="entry name" value="GNAT"/>
    <property type="match status" value="1"/>
</dbReference>
<dbReference type="Proteomes" id="UP000233425">
    <property type="component" value="Unassembled WGS sequence"/>
</dbReference>
<keyword evidence="5" id="KW-0645">Protease</keyword>
<dbReference type="InterPro" id="IPR000182">
    <property type="entry name" value="GNAT_dom"/>
</dbReference>
<keyword evidence="6" id="KW-1185">Reference proteome</keyword>
<evidence type="ECO:0000256" key="2">
    <source>
        <dbReference type="ARBA" id="ARBA00023315"/>
    </source>
</evidence>
<comment type="catalytic activity">
    <reaction evidence="3">
        <text>N-terminal L-alanyl-[ribosomal protein bS18] + acetyl-CoA = N-terminal N(alpha)-acetyl-L-alanyl-[ribosomal protein bS18] + CoA + H(+)</text>
        <dbReference type="Rhea" id="RHEA:43756"/>
        <dbReference type="Rhea" id="RHEA-COMP:10676"/>
        <dbReference type="Rhea" id="RHEA-COMP:10677"/>
        <dbReference type="ChEBI" id="CHEBI:15378"/>
        <dbReference type="ChEBI" id="CHEBI:57287"/>
        <dbReference type="ChEBI" id="CHEBI:57288"/>
        <dbReference type="ChEBI" id="CHEBI:64718"/>
        <dbReference type="ChEBI" id="CHEBI:83683"/>
        <dbReference type="EC" id="2.3.1.266"/>
    </reaction>
</comment>
<dbReference type="AlphaFoldDB" id="A0A2N0UHY6"/>
<dbReference type="PANTHER" id="PTHR42919">
    <property type="entry name" value="N-ALPHA-ACETYLTRANSFERASE"/>
    <property type="match status" value="1"/>
</dbReference>
<dbReference type="CDD" id="cd04301">
    <property type="entry name" value="NAT_SF"/>
    <property type="match status" value="1"/>
</dbReference>
<organism evidence="5 6">
    <name type="scientific">Ruminococcus bromii</name>
    <dbReference type="NCBI Taxonomy" id="40518"/>
    <lineage>
        <taxon>Bacteria</taxon>
        <taxon>Bacillati</taxon>
        <taxon>Bacillota</taxon>
        <taxon>Clostridia</taxon>
        <taxon>Eubacteriales</taxon>
        <taxon>Oscillospiraceae</taxon>
        <taxon>Ruminococcus</taxon>
    </lineage>
</organism>
<dbReference type="RefSeq" id="WP_101029865.1">
    <property type="nucleotide sequence ID" value="NZ_CABMMZ010000074.1"/>
</dbReference>
<proteinExistence type="inferred from homology"/>
<evidence type="ECO:0000256" key="3">
    <source>
        <dbReference type="RuleBase" id="RU363094"/>
    </source>
</evidence>
<dbReference type="GO" id="GO:0008999">
    <property type="term" value="F:protein-N-terminal-alanine acetyltransferase activity"/>
    <property type="evidence" value="ECO:0007669"/>
    <property type="project" value="UniProtKB-EC"/>
</dbReference>
<dbReference type="Pfam" id="PF00583">
    <property type="entry name" value="Acetyltransf_1"/>
    <property type="match status" value="1"/>
</dbReference>
<evidence type="ECO:0000256" key="1">
    <source>
        <dbReference type="ARBA" id="ARBA00022679"/>
    </source>
</evidence>
<feature type="domain" description="N-acetyltransferase" evidence="4">
    <location>
        <begin position="1"/>
        <end position="144"/>
    </location>
</feature>
<dbReference type="EMBL" id="NNSR01000074">
    <property type="protein sequence ID" value="PKD26599.1"/>
    <property type="molecule type" value="Genomic_DNA"/>
</dbReference>
<keyword evidence="5" id="KW-0378">Hydrolase</keyword>
<dbReference type="GO" id="GO:0008233">
    <property type="term" value="F:peptidase activity"/>
    <property type="evidence" value="ECO:0007669"/>
    <property type="project" value="UniProtKB-KW"/>
</dbReference>
<dbReference type="GO" id="GO:0006508">
    <property type="term" value="P:proteolysis"/>
    <property type="evidence" value="ECO:0007669"/>
    <property type="project" value="UniProtKB-KW"/>
</dbReference>
<reference evidence="5" key="1">
    <citation type="journal article" date="2018" name="Environ. Microbiol.">
        <title>Sporulation capability and amylosome conservation among diverse human colonic and rumen isolates of the keystone starch-degrader Ruminococcus bromii.</title>
        <authorList>
            <person name="Mukhopadhya I."/>
            <person name="Morais S."/>
            <person name="Laverde-Gomez J."/>
            <person name="Sheridan P.O."/>
            <person name="Walker A.W."/>
            <person name="Kelly W."/>
            <person name="Klieve A.V."/>
            <person name="Ouwerkerk D."/>
            <person name="Duncan S.H."/>
            <person name="Louis P."/>
            <person name="Koropatkin N."/>
            <person name="Cockburn D."/>
            <person name="Kibler R."/>
            <person name="Cooper P.J."/>
            <person name="Sandoval C."/>
            <person name="Crost E."/>
            <person name="Juge N."/>
            <person name="Bayer E.A."/>
            <person name="Flint H.J."/>
        </authorList>
    </citation>
    <scope>NUCLEOTIDE SEQUENCE [LARGE SCALE GENOMIC DNA]</scope>
    <source>
        <strain evidence="5">ATCC 27255</strain>
    </source>
</reference>
<dbReference type="Gene3D" id="3.40.630.30">
    <property type="match status" value="1"/>
</dbReference>
<protein>
    <recommendedName>
        <fullName evidence="3">[Ribosomal protein bS18]-alanine N-acetyltransferase</fullName>
        <ecNumber evidence="3">2.3.1.266</ecNumber>
    </recommendedName>
</protein>
<keyword evidence="2 5" id="KW-0012">Acyltransferase</keyword>
<dbReference type="EC" id="2.3.1.266" evidence="3"/>
<comment type="caution">
    <text evidence="5">The sequence shown here is derived from an EMBL/GenBank/DDBJ whole genome shotgun (WGS) entry which is preliminary data.</text>
</comment>
<evidence type="ECO:0000259" key="4">
    <source>
        <dbReference type="PROSITE" id="PS51186"/>
    </source>
</evidence>
<dbReference type="InterPro" id="IPR006464">
    <property type="entry name" value="AcTrfase_RimI/Ard1"/>
</dbReference>